<comment type="caution">
    <text evidence="1">The sequence shown here is derived from an EMBL/GenBank/DDBJ whole genome shotgun (WGS) entry which is preliminary data.</text>
</comment>
<gene>
    <name evidence="1" type="ORF">NLG97_g9214</name>
</gene>
<accession>A0ACC1QGV0</accession>
<reference evidence="1" key="1">
    <citation type="submission" date="2022-07" db="EMBL/GenBank/DDBJ databases">
        <title>Genome Sequence of Lecanicillium saksenae.</title>
        <authorList>
            <person name="Buettner E."/>
        </authorList>
    </citation>
    <scope>NUCLEOTIDE SEQUENCE</scope>
    <source>
        <strain evidence="1">VT-O1</strain>
    </source>
</reference>
<sequence>MEQPKLEMNMSNLACITCRRQKRKCTREIPSCALCLANRRPCNYPADSAAVLPLPATEHVAKLHLDSEKPRNSFPPLFFLDSEIFTLFKSSVDVSDPNLPEALRELATFDDAYLLHLSENYFQSTHRILPFAILLGYHEISSAIYPAAFLTVGHCARLGQAMGIHDRRNAPQMFKSSVSWVEVEEMRRTWWAVFILDRFVNIALENRPFACSEVKPEELLPAEDGTWDKGEQTVTSSLAVTADASLGASTFARTCQAADLLSRVLSHINNNPTTEDRTAYYRQGLQLHSIVSSFHTFLLEEALANNSVDLSCRVSALGICSSAIVTLYYTHSCADLDDVSGQGISEQLSMQKAALDGLHKLAPSTSLFASKLTNLLQSNTPGVLADPFVAQSLYATAKLCLWSANESSNPEYLLFVNTLKNALQVIAPHFQVASEYLSILDKDVAKLGQ</sequence>
<evidence type="ECO:0000313" key="1">
    <source>
        <dbReference type="EMBL" id="KAJ3476159.1"/>
    </source>
</evidence>
<organism evidence="1 2">
    <name type="scientific">Lecanicillium saksenae</name>
    <dbReference type="NCBI Taxonomy" id="468837"/>
    <lineage>
        <taxon>Eukaryota</taxon>
        <taxon>Fungi</taxon>
        <taxon>Dikarya</taxon>
        <taxon>Ascomycota</taxon>
        <taxon>Pezizomycotina</taxon>
        <taxon>Sordariomycetes</taxon>
        <taxon>Hypocreomycetidae</taxon>
        <taxon>Hypocreales</taxon>
        <taxon>Cordycipitaceae</taxon>
        <taxon>Lecanicillium</taxon>
    </lineage>
</organism>
<name>A0ACC1QGV0_9HYPO</name>
<dbReference type="Proteomes" id="UP001148737">
    <property type="component" value="Unassembled WGS sequence"/>
</dbReference>
<protein>
    <submittedName>
        <fullName evidence="1">Uncharacterized protein</fullName>
    </submittedName>
</protein>
<dbReference type="EMBL" id="JANAKD010001839">
    <property type="protein sequence ID" value="KAJ3476159.1"/>
    <property type="molecule type" value="Genomic_DNA"/>
</dbReference>
<proteinExistence type="predicted"/>
<keyword evidence="2" id="KW-1185">Reference proteome</keyword>
<evidence type="ECO:0000313" key="2">
    <source>
        <dbReference type="Proteomes" id="UP001148737"/>
    </source>
</evidence>